<feature type="domain" description="Tyrosine-protein kinase G-rich" evidence="18">
    <location>
        <begin position="405"/>
        <end position="483"/>
    </location>
</feature>
<feature type="domain" description="AAA" evidence="17">
    <location>
        <begin position="577"/>
        <end position="689"/>
    </location>
</feature>
<dbReference type="Pfam" id="PF13807">
    <property type="entry name" value="GNVR"/>
    <property type="match status" value="1"/>
</dbReference>
<comment type="subcellular location">
    <subcellularLocation>
        <location evidence="1">Cell inner membrane</location>
        <topology evidence="1">Multi-pass membrane protein</topology>
    </subcellularLocation>
</comment>
<evidence type="ECO:0000313" key="20">
    <source>
        <dbReference type="Proteomes" id="UP000814385"/>
    </source>
</evidence>
<dbReference type="PANTHER" id="PTHR32309:SF32">
    <property type="entry name" value="TYROSINE-PROTEIN KINASE ETK-RELATED"/>
    <property type="match status" value="1"/>
</dbReference>
<dbReference type="SUPFAM" id="SSF52540">
    <property type="entry name" value="P-loop containing nucleoside triphosphate hydrolases"/>
    <property type="match status" value="1"/>
</dbReference>
<evidence type="ECO:0000256" key="6">
    <source>
        <dbReference type="ARBA" id="ARBA00022692"/>
    </source>
</evidence>
<dbReference type="InterPro" id="IPR032807">
    <property type="entry name" value="GNVR"/>
</dbReference>
<dbReference type="GO" id="GO:0004715">
    <property type="term" value="F:non-membrane spanning protein tyrosine kinase activity"/>
    <property type="evidence" value="ECO:0007669"/>
    <property type="project" value="UniProtKB-EC"/>
</dbReference>
<keyword evidence="3" id="KW-1003">Cell membrane</keyword>
<dbReference type="NCBIfam" id="TIGR01007">
    <property type="entry name" value="eps_fam"/>
    <property type="match status" value="1"/>
</dbReference>
<dbReference type="EC" id="2.7.10.2" evidence="19"/>
<evidence type="ECO:0000256" key="1">
    <source>
        <dbReference type="ARBA" id="ARBA00004429"/>
    </source>
</evidence>
<evidence type="ECO:0000256" key="5">
    <source>
        <dbReference type="ARBA" id="ARBA00022679"/>
    </source>
</evidence>
<name>A0ABS9P3J4_9GAMM</name>
<evidence type="ECO:0000256" key="15">
    <source>
        <dbReference type="SAM" id="Phobius"/>
    </source>
</evidence>
<evidence type="ECO:0000256" key="13">
    <source>
        <dbReference type="ARBA" id="ARBA00053015"/>
    </source>
</evidence>
<dbReference type="Pfam" id="PF23607">
    <property type="entry name" value="WZC_N"/>
    <property type="match status" value="1"/>
</dbReference>
<dbReference type="PANTHER" id="PTHR32309">
    <property type="entry name" value="TYROSINE-PROTEIN KINASE"/>
    <property type="match status" value="1"/>
</dbReference>
<evidence type="ECO:0000256" key="2">
    <source>
        <dbReference type="ARBA" id="ARBA00008883"/>
    </source>
</evidence>
<organism evidence="19 20">
    <name type="scientific">Billgrantia campisalis</name>
    <dbReference type="NCBI Taxonomy" id="74661"/>
    <lineage>
        <taxon>Bacteria</taxon>
        <taxon>Pseudomonadati</taxon>
        <taxon>Pseudomonadota</taxon>
        <taxon>Gammaproteobacteria</taxon>
        <taxon>Oceanospirillales</taxon>
        <taxon>Halomonadaceae</taxon>
        <taxon>Billgrantia</taxon>
    </lineage>
</organism>
<comment type="similarity">
    <text evidence="2">Belongs to the etk/wzc family.</text>
</comment>
<keyword evidence="14" id="KW-0175">Coiled coil</keyword>
<dbReference type="InterPro" id="IPR050445">
    <property type="entry name" value="Bact_polysacc_biosynth/exp"/>
</dbReference>
<protein>
    <submittedName>
        <fullName evidence="19">Polysaccharide biosynthesis tyrosine autokinase</fullName>
        <ecNumber evidence="19">2.7.10.2</ecNumber>
    </submittedName>
</protein>
<keyword evidence="6 15" id="KW-0812">Transmembrane</keyword>
<keyword evidence="4" id="KW-0997">Cell inner membrane</keyword>
<evidence type="ECO:0000256" key="14">
    <source>
        <dbReference type="SAM" id="Coils"/>
    </source>
</evidence>
<gene>
    <name evidence="19" type="ORF">HOP52_00985</name>
</gene>
<keyword evidence="11 15" id="KW-0472">Membrane</keyword>
<dbReference type="InterPro" id="IPR027417">
    <property type="entry name" value="P-loop_NTPase"/>
</dbReference>
<proteinExistence type="inferred from homology"/>
<sequence length="757" mass="84640">MSDTAPQPPAEEVIDLGRLFGVLLDHKWFIAIVTVLFMLFGIVQGKLATPIYQGDSLVQVERRSTVSPLGDLSHALGGAGDLNNTSAEIQILQSRMVLGHAVDRLGQENIIRPMTLPIIGDYIVRQGIRRPDFPIMLPYIGDFVLSSGIPQPSFMERQPYVWGGENIEVARFVLAEHRRGHVVVVERDYEDRYRVMVNDHHIGDGHIGQHHSFLDGEIELLIDEFNVAPGAQFRLAKRNRNGDIRSLGGRLQITEVGGGRGSSTGVLRLTMTGPDTQEIVRSLDAVADTFLTQNVERQSAQAEQSLAFLEEQTPELRHQLTAAEERLNRYRAELDSVDLSSEAQAAVQRYIDIERRINELEFQEAEMAQRYTPSHPSYRALLRQKRHLQGEKAQLNERVNELPAAQQEVLRLTRDVEVTQAIYVNVLNKVQELQVAKAGTIGNIRIIDRAEIRGMIAPQRTRITVLATLLGLTLAVGLVLLRALFKRGVETPDQIESAGMPVYATIPLSSQQQRLARRVKRWKNRRNSGRDIMVGVLAERDPTDSAVEAIRGLRTSLHFAMLEGRNHRLMISGPSPGVGKSFVSINLAAVAAQAGMKVLLIDADLRKGHIHHAFRMRGEQGLADYLAKQLELDDIIKETRIDNLSLIPRGSVPPNPSELLMQPRFIEGLVQLDKRYDLIILDTPPVLAVTDACVVGKHCETSLLVARFEKNPVREILAAKRRLESNGLNVQGVILNAIERKASTASSYYGHYHYQYR</sequence>
<reference evidence="19 20" key="1">
    <citation type="submission" date="2020-05" db="EMBL/GenBank/DDBJ databases">
        <title>Comparative genomic analysis of denitrifying bacteria from Halomonas genus.</title>
        <authorList>
            <person name="Wang L."/>
            <person name="Shao Z."/>
        </authorList>
    </citation>
    <scope>NUCLEOTIDE SEQUENCE [LARGE SCALE GENOMIC DNA]</scope>
    <source>
        <strain evidence="19 20">A4</strain>
    </source>
</reference>
<evidence type="ECO:0000256" key="11">
    <source>
        <dbReference type="ARBA" id="ARBA00023136"/>
    </source>
</evidence>
<evidence type="ECO:0000259" key="16">
    <source>
        <dbReference type="Pfam" id="PF02706"/>
    </source>
</evidence>
<comment type="catalytic activity">
    <reaction evidence="13">
        <text>L-tyrosyl-[protein] + ATP = O-phospho-L-tyrosyl-[protein] + ADP + H(+)</text>
        <dbReference type="Rhea" id="RHEA:10596"/>
        <dbReference type="Rhea" id="RHEA-COMP:10136"/>
        <dbReference type="Rhea" id="RHEA-COMP:20101"/>
        <dbReference type="ChEBI" id="CHEBI:15378"/>
        <dbReference type="ChEBI" id="CHEBI:30616"/>
        <dbReference type="ChEBI" id="CHEBI:46858"/>
        <dbReference type="ChEBI" id="CHEBI:61978"/>
        <dbReference type="ChEBI" id="CHEBI:456216"/>
    </reaction>
</comment>
<feature type="coiled-coil region" evidence="14">
    <location>
        <begin position="292"/>
        <end position="398"/>
    </location>
</feature>
<dbReference type="InterPro" id="IPR005702">
    <property type="entry name" value="Wzc-like_C"/>
</dbReference>
<dbReference type="Proteomes" id="UP000814385">
    <property type="component" value="Unassembled WGS sequence"/>
</dbReference>
<feature type="transmembrane region" description="Helical" evidence="15">
    <location>
        <begin position="26"/>
        <end position="43"/>
    </location>
</feature>
<keyword evidence="7" id="KW-0547">Nucleotide-binding</keyword>
<evidence type="ECO:0000259" key="18">
    <source>
        <dbReference type="Pfam" id="PF13807"/>
    </source>
</evidence>
<evidence type="ECO:0000256" key="12">
    <source>
        <dbReference type="ARBA" id="ARBA00023137"/>
    </source>
</evidence>
<keyword evidence="10 15" id="KW-1133">Transmembrane helix</keyword>
<evidence type="ECO:0000313" key="19">
    <source>
        <dbReference type="EMBL" id="MCG6656353.1"/>
    </source>
</evidence>
<evidence type="ECO:0000256" key="7">
    <source>
        <dbReference type="ARBA" id="ARBA00022741"/>
    </source>
</evidence>
<keyword evidence="5 19" id="KW-0808">Transferase</keyword>
<dbReference type="EMBL" id="JABFUC010000001">
    <property type="protein sequence ID" value="MCG6656353.1"/>
    <property type="molecule type" value="Genomic_DNA"/>
</dbReference>
<dbReference type="Pfam" id="PF13614">
    <property type="entry name" value="AAA_31"/>
    <property type="match status" value="1"/>
</dbReference>
<evidence type="ECO:0000256" key="3">
    <source>
        <dbReference type="ARBA" id="ARBA00022475"/>
    </source>
</evidence>
<feature type="transmembrane region" description="Helical" evidence="15">
    <location>
        <begin position="463"/>
        <end position="485"/>
    </location>
</feature>
<comment type="caution">
    <text evidence="19">The sequence shown here is derived from an EMBL/GenBank/DDBJ whole genome shotgun (WGS) entry which is preliminary data.</text>
</comment>
<keyword evidence="9" id="KW-0067">ATP-binding</keyword>
<dbReference type="CDD" id="cd05387">
    <property type="entry name" value="BY-kinase"/>
    <property type="match status" value="1"/>
</dbReference>
<dbReference type="Pfam" id="PF02706">
    <property type="entry name" value="Wzz"/>
    <property type="match status" value="1"/>
</dbReference>
<keyword evidence="20" id="KW-1185">Reference proteome</keyword>
<dbReference type="InterPro" id="IPR025669">
    <property type="entry name" value="AAA_dom"/>
</dbReference>
<evidence type="ECO:0000256" key="4">
    <source>
        <dbReference type="ARBA" id="ARBA00022519"/>
    </source>
</evidence>
<feature type="domain" description="Polysaccharide chain length determinant N-terminal" evidence="16">
    <location>
        <begin position="14"/>
        <end position="104"/>
    </location>
</feature>
<evidence type="ECO:0000256" key="8">
    <source>
        <dbReference type="ARBA" id="ARBA00022777"/>
    </source>
</evidence>
<evidence type="ECO:0000256" key="9">
    <source>
        <dbReference type="ARBA" id="ARBA00022840"/>
    </source>
</evidence>
<dbReference type="InterPro" id="IPR003856">
    <property type="entry name" value="LPS_length_determ_N"/>
</dbReference>
<evidence type="ECO:0000256" key="10">
    <source>
        <dbReference type="ARBA" id="ARBA00022989"/>
    </source>
</evidence>
<keyword evidence="8" id="KW-0418">Kinase</keyword>
<keyword evidence="12" id="KW-0829">Tyrosine-protein kinase</keyword>
<evidence type="ECO:0000259" key="17">
    <source>
        <dbReference type="Pfam" id="PF13614"/>
    </source>
</evidence>
<dbReference type="RefSeq" id="WP_238975045.1">
    <property type="nucleotide sequence ID" value="NZ_JABFUC010000001.1"/>
</dbReference>
<dbReference type="Gene3D" id="3.40.50.300">
    <property type="entry name" value="P-loop containing nucleotide triphosphate hydrolases"/>
    <property type="match status" value="1"/>
</dbReference>
<accession>A0ABS9P3J4</accession>